<reference evidence="2" key="2">
    <citation type="journal article" date="2015" name="Fish Shellfish Immunol.">
        <title>Early steps in the European eel (Anguilla anguilla)-Vibrio vulnificus interaction in the gills: Role of the RtxA13 toxin.</title>
        <authorList>
            <person name="Callol A."/>
            <person name="Pajuelo D."/>
            <person name="Ebbesson L."/>
            <person name="Teles M."/>
            <person name="MacKenzie S."/>
            <person name="Amaro C."/>
        </authorList>
    </citation>
    <scope>NUCLEOTIDE SEQUENCE</scope>
</reference>
<feature type="signal peptide" evidence="1">
    <location>
        <begin position="1"/>
        <end position="23"/>
    </location>
</feature>
<evidence type="ECO:0000256" key="1">
    <source>
        <dbReference type="SAM" id="SignalP"/>
    </source>
</evidence>
<sequence>MLSSLYRIHLQLLLVLGRTYVQLDSDRVNDLVSEEFPVFGFERLLWLL</sequence>
<evidence type="ECO:0000313" key="2">
    <source>
        <dbReference type="EMBL" id="JAH22478.1"/>
    </source>
</evidence>
<feature type="chain" id="PRO_5002431452" evidence="1">
    <location>
        <begin position="24"/>
        <end position="48"/>
    </location>
</feature>
<keyword evidence="1" id="KW-0732">Signal</keyword>
<dbReference type="AlphaFoldDB" id="A0A0E9R2B3"/>
<protein>
    <submittedName>
        <fullName evidence="2">Uncharacterized protein</fullName>
    </submittedName>
</protein>
<proteinExistence type="predicted"/>
<reference evidence="2" key="1">
    <citation type="submission" date="2014-11" db="EMBL/GenBank/DDBJ databases">
        <authorList>
            <person name="Amaro Gonzalez C."/>
        </authorList>
    </citation>
    <scope>NUCLEOTIDE SEQUENCE</scope>
</reference>
<accession>A0A0E9R2B3</accession>
<dbReference type="EMBL" id="GBXM01086099">
    <property type="protein sequence ID" value="JAH22478.1"/>
    <property type="molecule type" value="Transcribed_RNA"/>
</dbReference>
<organism evidence="2">
    <name type="scientific">Anguilla anguilla</name>
    <name type="common">European freshwater eel</name>
    <name type="synonym">Muraena anguilla</name>
    <dbReference type="NCBI Taxonomy" id="7936"/>
    <lineage>
        <taxon>Eukaryota</taxon>
        <taxon>Metazoa</taxon>
        <taxon>Chordata</taxon>
        <taxon>Craniata</taxon>
        <taxon>Vertebrata</taxon>
        <taxon>Euteleostomi</taxon>
        <taxon>Actinopterygii</taxon>
        <taxon>Neopterygii</taxon>
        <taxon>Teleostei</taxon>
        <taxon>Anguilliformes</taxon>
        <taxon>Anguillidae</taxon>
        <taxon>Anguilla</taxon>
    </lineage>
</organism>
<name>A0A0E9R2B3_ANGAN</name>